<feature type="compositionally biased region" description="Acidic residues" evidence="1">
    <location>
        <begin position="1"/>
        <end position="12"/>
    </location>
</feature>
<reference evidence="2 3" key="1">
    <citation type="journal article" date="2018" name="Front. Plant Sci.">
        <title>Red Clover (Trifolium pratense) and Zigzag Clover (T. medium) - A Picture of Genomic Similarities and Differences.</title>
        <authorList>
            <person name="Dluhosova J."/>
            <person name="Istvanek J."/>
            <person name="Nedelnik J."/>
            <person name="Repkova J."/>
        </authorList>
    </citation>
    <scope>NUCLEOTIDE SEQUENCE [LARGE SCALE GENOMIC DNA]</scope>
    <source>
        <strain evidence="3">cv. 10/8</strain>
        <tissue evidence="2">Leaf</tissue>
    </source>
</reference>
<dbReference type="EMBL" id="LXQA010707255">
    <property type="protein sequence ID" value="MCI67031.1"/>
    <property type="molecule type" value="Genomic_DNA"/>
</dbReference>
<evidence type="ECO:0000313" key="2">
    <source>
        <dbReference type="EMBL" id="MCI67031.1"/>
    </source>
</evidence>
<organism evidence="2 3">
    <name type="scientific">Trifolium medium</name>
    <dbReference type="NCBI Taxonomy" id="97028"/>
    <lineage>
        <taxon>Eukaryota</taxon>
        <taxon>Viridiplantae</taxon>
        <taxon>Streptophyta</taxon>
        <taxon>Embryophyta</taxon>
        <taxon>Tracheophyta</taxon>
        <taxon>Spermatophyta</taxon>
        <taxon>Magnoliopsida</taxon>
        <taxon>eudicotyledons</taxon>
        <taxon>Gunneridae</taxon>
        <taxon>Pentapetalae</taxon>
        <taxon>rosids</taxon>
        <taxon>fabids</taxon>
        <taxon>Fabales</taxon>
        <taxon>Fabaceae</taxon>
        <taxon>Papilionoideae</taxon>
        <taxon>50 kb inversion clade</taxon>
        <taxon>NPAAA clade</taxon>
        <taxon>Hologalegina</taxon>
        <taxon>IRL clade</taxon>
        <taxon>Trifolieae</taxon>
        <taxon>Trifolium</taxon>
    </lineage>
</organism>
<comment type="caution">
    <text evidence="2">The sequence shown here is derived from an EMBL/GenBank/DDBJ whole genome shotgun (WGS) entry which is preliminary data.</text>
</comment>
<feature type="region of interest" description="Disordered" evidence="1">
    <location>
        <begin position="1"/>
        <end position="83"/>
    </location>
</feature>
<feature type="compositionally biased region" description="Basic and acidic residues" evidence="1">
    <location>
        <begin position="13"/>
        <end position="29"/>
    </location>
</feature>
<dbReference type="Proteomes" id="UP000265520">
    <property type="component" value="Unassembled WGS sequence"/>
</dbReference>
<proteinExistence type="predicted"/>
<feature type="non-terminal residue" evidence="2">
    <location>
        <position position="83"/>
    </location>
</feature>
<protein>
    <submittedName>
        <fullName evidence="2">Uncharacterized protein</fullName>
    </submittedName>
</protein>
<keyword evidence="3" id="KW-1185">Reference proteome</keyword>
<accession>A0A392U0U3</accession>
<name>A0A392U0U3_9FABA</name>
<feature type="non-terminal residue" evidence="2">
    <location>
        <position position="1"/>
    </location>
</feature>
<evidence type="ECO:0000313" key="3">
    <source>
        <dbReference type="Proteomes" id="UP000265520"/>
    </source>
</evidence>
<feature type="compositionally biased region" description="Low complexity" evidence="1">
    <location>
        <begin position="69"/>
        <end position="83"/>
    </location>
</feature>
<dbReference type="AlphaFoldDB" id="A0A392U0U3"/>
<evidence type="ECO:0000256" key="1">
    <source>
        <dbReference type="SAM" id="MobiDB-lite"/>
    </source>
</evidence>
<sequence length="83" mass="8841">FHSADVVDDSPAEDNKEKNVSLGEEDTKSVKTVAQPKTDEVESMDEPQPKTVSGGIGRRLRSRTSKSIPSVSATPAAAKKTKS</sequence>